<dbReference type="EMBL" id="DRFO01000017">
    <property type="protein sequence ID" value="HDZ55959.1"/>
    <property type="molecule type" value="Genomic_DNA"/>
</dbReference>
<name>A0A7V1BMV0_9GAMM</name>
<proteinExistence type="inferred from homology"/>
<comment type="caution">
    <text evidence="3">The sequence shown here is derived from an EMBL/GenBank/DDBJ whole genome shotgun (WGS) entry which is preliminary data.</text>
</comment>
<accession>A0A7V1BMV0</accession>
<dbReference type="PANTHER" id="PTHR34477:SF1">
    <property type="entry name" value="UPF0213 PROTEIN YHBQ"/>
    <property type="match status" value="1"/>
</dbReference>
<evidence type="ECO:0000256" key="1">
    <source>
        <dbReference type="ARBA" id="ARBA00007435"/>
    </source>
</evidence>
<dbReference type="CDD" id="cd10456">
    <property type="entry name" value="GIY-YIG_UPF0213"/>
    <property type="match status" value="1"/>
</dbReference>
<evidence type="ECO:0000259" key="2">
    <source>
        <dbReference type="PROSITE" id="PS50164"/>
    </source>
</evidence>
<organism evidence="3">
    <name type="scientific">Halopseudomonas xinjiangensis</name>
    <dbReference type="NCBI Taxonomy" id="487184"/>
    <lineage>
        <taxon>Bacteria</taxon>
        <taxon>Pseudomonadati</taxon>
        <taxon>Pseudomonadota</taxon>
        <taxon>Gammaproteobacteria</taxon>
        <taxon>Pseudomonadales</taxon>
        <taxon>Pseudomonadaceae</taxon>
        <taxon>Halopseudomonas</taxon>
    </lineage>
</organism>
<dbReference type="SUPFAM" id="SSF82771">
    <property type="entry name" value="GIY-YIG endonuclease"/>
    <property type="match status" value="1"/>
</dbReference>
<protein>
    <submittedName>
        <fullName evidence="3">GIY-YIG nuclease family protein</fullName>
    </submittedName>
</protein>
<comment type="similarity">
    <text evidence="1">Belongs to the UPF0213 family.</text>
</comment>
<dbReference type="Pfam" id="PF01541">
    <property type="entry name" value="GIY-YIG"/>
    <property type="match status" value="1"/>
</dbReference>
<dbReference type="AlphaFoldDB" id="A0A7V1BMV0"/>
<gene>
    <name evidence="3" type="ORF">ENH64_05715</name>
</gene>
<dbReference type="PANTHER" id="PTHR34477">
    <property type="entry name" value="UPF0213 PROTEIN YHBQ"/>
    <property type="match status" value="1"/>
</dbReference>
<sequence length="129" mass="14274">MIASMLSDLPQSSPASPAKPWWVYMVRAENGHLYTGISTDPLRRFQQHVKGKGARFFNRSPAIALVWHEACQNHSDALRREHAIKALGKAAKERLISQFNDAVSIGKGDCAAVPSRAKLDGYLTEIDDD</sequence>
<dbReference type="InterPro" id="IPR050190">
    <property type="entry name" value="UPF0213_domain"/>
</dbReference>
<dbReference type="Proteomes" id="UP000885703">
    <property type="component" value="Unassembled WGS sequence"/>
</dbReference>
<reference evidence="3" key="1">
    <citation type="journal article" date="2020" name="mSystems">
        <title>Genome- and Community-Level Interaction Insights into Carbon Utilization and Element Cycling Functions of Hydrothermarchaeota in Hydrothermal Sediment.</title>
        <authorList>
            <person name="Zhou Z."/>
            <person name="Liu Y."/>
            <person name="Xu W."/>
            <person name="Pan J."/>
            <person name="Luo Z.H."/>
            <person name="Li M."/>
        </authorList>
    </citation>
    <scope>NUCLEOTIDE SEQUENCE [LARGE SCALE GENOMIC DNA]</scope>
    <source>
        <strain evidence="3">HyVt-324</strain>
    </source>
</reference>
<dbReference type="InterPro" id="IPR000305">
    <property type="entry name" value="GIY-YIG_endonuc"/>
</dbReference>
<evidence type="ECO:0000313" key="3">
    <source>
        <dbReference type="EMBL" id="HDZ55959.1"/>
    </source>
</evidence>
<feature type="domain" description="GIY-YIG" evidence="2">
    <location>
        <begin position="19"/>
        <end position="94"/>
    </location>
</feature>
<dbReference type="PROSITE" id="PS50164">
    <property type="entry name" value="GIY_YIG"/>
    <property type="match status" value="1"/>
</dbReference>
<dbReference type="Gene3D" id="3.40.1440.10">
    <property type="entry name" value="GIY-YIG endonuclease"/>
    <property type="match status" value="1"/>
</dbReference>
<dbReference type="InterPro" id="IPR035901">
    <property type="entry name" value="GIY-YIG_endonuc_sf"/>
</dbReference>